<keyword evidence="1" id="KW-0732">Signal</keyword>
<protein>
    <submittedName>
        <fullName evidence="2">SFRICE_021965</fullName>
    </submittedName>
</protein>
<accession>A0A2H1VK53</accession>
<name>A0A2H1VK53_SPOFR</name>
<proteinExistence type="predicted"/>
<sequence length="197" mass="22021">MLSLFLELGLFAFFRRHVQAWAQHGDEGKTRGRTGLKLLRYSSSICHRDLGRIGGTLTSRLVDHRWGPVGLMPNPELRTHRSGFTEAPAQKAGGELAVTDLDDFMLPVNGDDEQSPPPMDTQNTRGVTRALPVRKCCWEIGDWEDWEGGLGVQSRGALDYKWLGVRATPRAAVRMCRSAIATRHNAGLLQYRAALYY</sequence>
<feature type="chain" id="PRO_5013816568" evidence="1">
    <location>
        <begin position="21"/>
        <end position="197"/>
    </location>
</feature>
<reference evidence="2" key="1">
    <citation type="submission" date="2016-07" db="EMBL/GenBank/DDBJ databases">
        <authorList>
            <person name="Bretaudeau A."/>
        </authorList>
    </citation>
    <scope>NUCLEOTIDE SEQUENCE</scope>
    <source>
        <strain evidence="2">Rice</strain>
        <tissue evidence="2">Whole body</tissue>
    </source>
</reference>
<evidence type="ECO:0000313" key="2">
    <source>
        <dbReference type="EMBL" id="SOQ41200.1"/>
    </source>
</evidence>
<organism evidence="2">
    <name type="scientific">Spodoptera frugiperda</name>
    <name type="common">Fall armyworm</name>
    <dbReference type="NCBI Taxonomy" id="7108"/>
    <lineage>
        <taxon>Eukaryota</taxon>
        <taxon>Metazoa</taxon>
        <taxon>Ecdysozoa</taxon>
        <taxon>Arthropoda</taxon>
        <taxon>Hexapoda</taxon>
        <taxon>Insecta</taxon>
        <taxon>Pterygota</taxon>
        <taxon>Neoptera</taxon>
        <taxon>Endopterygota</taxon>
        <taxon>Lepidoptera</taxon>
        <taxon>Glossata</taxon>
        <taxon>Ditrysia</taxon>
        <taxon>Noctuoidea</taxon>
        <taxon>Noctuidae</taxon>
        <taxon>Amphipyrinae</taxon>
        <taxon>Spodoptera</taxon>
    </lineage>
</organism>
<feature type="signal peptide" evidence="1">
    <location>
        <begin position="1"/>
        <end position="20"/>
    </location>
</feature>
<dbReference type="EMBL" id="ODYU01002997">
    <property type="protein sequence ID" value="SOQ41200.1"/>
    <property type="molecule type" value="Genomic_DNA"/>
</dbReference>
<dbReference type="AlphaFoldDB" id="A0A2H1VK53"/>
<evidence type="ECO:0000256" key="1">
    <source>
        <dbReference type="SAM" id="SignalP"/>
    </source>
</evidence>
<gene>
    <name evidence="2" type="ORF">SFRICE_021965</name>
</gene>